<dbReference type="KEGG" id="enn:FRE64_10815"/>
<evidence type="ECO:0000313" key="3">
    <source>
        <dbReference type="Proteomes" id="UP000318453"/>
    </source>
</evidence>
<reference evidence="2" key="1">
    <citation type="submission" date="2019-08" db="EMBL/GenBank/DDBJ databases">
        <title>Carotenoids and Carotenoid Binding Proteins in the Halophilic Cyanobacterium Euhalothece sp. ZM00.</title>
        <authorList>
            <person name="Cho S.M."/>
            <person name="Song J.Y."/>
            <person name="Park Y.-I."/>
        </authorList>
    </citation>
    <scope>NUCLEOTIDE SEQUENCE [LARGE SCALE GENOMIC DNA]</scope>
    <source>
        <strain evidence="2">Z-M001</strain>
    </source>
</reference>
<feature type="transmembrane region" description="Helical" evidence="1">
    <location>
        <begin position="207"/>
        <end position="225"/>
    </location>
</feature>
<keyword evidence="1" id="KW-0472">Membrane</keyword>
<keyword evidence="1" id="KW-0812">Transmembrane</keyword>
<dbReference type="Proteomes" id="UP000318453">
    <property type="component" value="Chromosome"/>
</dbReference>
<dbReference type="RefSeq" id="WP_146296122.1">
    <property type="nucleotide sequence ID" value="NZ_CP042326.1"/>
</dbReference>
<keyword evidence="1" id="KW-1133">Transmembrane helix</keyword>
<dbReference type="EMBL" id="CP042326">
    <property type="protein sequence ID" value="QDZ40403.1"/>
    <property type="molecule type" value="Genomic_DNA"/>
</dbReference>
<feature type="transmembrane region" description="Helical" evidence="1">
    <location>
        <begin position="311"/>
        <end position="329"/>
    </location>
</feature>
<dbReference type="AlphaFoldDB" id="A0A5B8NM56"/>
<evidence type="ECO:0000256" key="1">
    <source>
        <dbReference type="SAM" id="Phobius"/>
    </source>
</evidence>
<proteinExistence type="predicted"/>
<keyword evidence="3" id="KW-1185">Reference proteome</keyword>
<protein>
    <submittedName>
        <fullName evidence="2">Uncharacterized protein</fullName>
    </submittedName>
</protein>
<gene>
    <name evidence="2" type="ORF">FRE64_10815</name>
</gene>
<organism evidence="2 3">
    <name type="scientific">Euhalothece natronophila Z-M001</name>
    <dbReference type="NCBI Taxonomy" id="522448"/>
    <lineage>
        <taxon>Bacteria</taxon>
        <taxon>Bacillati</taxon>
        <taxon>Cyanobacteriota</taxon>
        <taxon>Cyanophyceae</taxon>
        <taxon>Oscillatoriophycideae</taxon>
        <taxon>Chroococcales</taxon>
        <taxon>Halothecacae</taxon>
        <taxon>Halothece cluster</taxon>
        <taxon>Euhalothece</taxon>
    </lineage>
</organism>
<feature type="transmembrane region" description="Helical" evidence="1">
    <location>
        <begin position="103"/>
        <end position="123"/>
    </location>
</feature>
<sequence length="414" mass="47386">MIDLPSLSIDPMGIRYGASKLFQILVPLTSYMVLRDLFLKKLVLREAIVAKIDQILPKNEFFEQFRADLPKIFDQTVGFLSWKVGCDLGFFLIVTGLGPWERAFTWSGLLPYTLAQYFVYFLIGRRMLVDGQLNPFSANSASQETPDPRPWWKKLLSKYLHEDLNTTNEHVPMRQVFLKPFVDYGGLVLSWSLYNVGIFFFQSGEMNLAPVVQFAFFQMLTFYLVNTYGYVIGYNIGELIDSGISALEERFSGWKRQQARLLNGSSQQKRGLFLKFYELTEQIKSGWQNVKYAYLWQLQVFLGQYGIGRKWVLTTVGGVFAVVLIAPSFSDVMFNVGGNVSDLWFNQMGKIDEVQVAQIKPAMSDSINLPNSEVVISRFPEFWQSVYIPEAQFDNIALDEGSSSLQTIETDTKR</sequence>
<name>A0A5B8NM56_9CHRO</name>
<feature type="transmembrane region" description="Helical" evidence="1">
    <location>
        <begin position="181"/>
        <end position="201"/>
    </location>
</feature>
<accession>A0A5B8NM56</accession>
<dbReference type="OrthoDB" id="580996at2"/>
<evidence type="ECO:0000313" key="2">
    <source>
        <dbReference type="EMBL" id="QDZ40403.1"/>
    </source>
</evidence>